<accession>A0A371H8N2</accession>
<name>A0A371H8N2_MUCPR</name>
<proteinExistence type="predicted"/>
<organism evidence="2 3">
    <name type="scientific">Mucuna pruriens</name>
    <name type="common">Velvet bean</name>
    <name type="synonym">Dolichos pruriens</name>
    <dbReference type="NCBI Taxonomy" id="157652"/>
    <lineage>
        <taxon>Eukaryota</taxon>
        <taxon>Viridiplantae</taxon>
        <taxon>Streptophyta</taxon>
        <taxon>Embryophyta</taxon>
        <taxon>Tracheophyta</taxon>
        <taxon>Spermatophyta</taxon>
        <taxon>Magnoliopsida</taxon>
        <taxon>eudicotyledons</taxon>
        <taxon>Gunneridae</taxon>
        <taxon>Pentapetalae</taxon>
        <taxon>rosids</taxon>
        <taxon>fabids</taxon>
        <taxon>Fabales</taxon>
        <taxon>Fabaceae</taxon>
        <taxon>Papilionoideae</taxon>
        <taxon>50 kb inversion clade</taxon>
        <taxon>NPAAA clade</taxon>
        <taxon>indigoferoid/millettioid clade</taxon>
        <taxon>Phaseoleae</taxon>
        <taxon>Mucuna</taxon>
    </lineage>
</organism>
<evidence type="ECO:0000313" key="3">
    <source>
        <dbReference type="Proteomes" id="UP000257109"/>
    </source>
</evidence>
<sequence>MLDKGSSNTGSVMITGKGFPKRSTSKGKPFTKSNRGEYCMYSKWLGHTKHTYYELYEKEKVLKRMSGYKGSTQIDR</sequence>
<keyword evidence="3" id="KW-1185">Reference proteome</keyword>
<feature type="region of interest" description="Disordered" evidence="1">
    <location>
        <begin position="1"/>
        <end position="31"/>
    </location>
</feature>
<protein>
    <submittedName>
        <fullName evidence="2">Uncharacterized protein</fullName>
    </submittedName>
</protein>
<feature type="non-terminal residue" evidence="2">
    <location>
        <position position="1"/>
    </location>
</feature>
<comment type="caution">
    <text evidence="2">The sequence shown here is derived from an EMBL/GenBank/DDBJ whole genome shotgun (WGS) entry which is preliminary data.</text>
</comment>
<dbReference type="EMBL" id="QJKJ01003289">
    <property type="protein sequence ID" value="RDX99162.1"/>
    <property type="molecule type" value="Genomic_DNA"/>
</dbReference>
<feature type="compositionally biased region" description="Polar residues" evidence="1">
    <location>
        <begin position="1"/>
        <end position="12"/>
    </location>
</feature>
<evidence type="ECO:0000256" key="1">
    <source>
        <dbReference type="SAM" id="MobiDB-lite"/>
    </source>
</evidence>
<gene>
    <name evidence="2" type="ORF">CR513_17823</name>
</gene>
<reference evidence="2" key="1">
    <citation type="submission" date="2018-05" db="EMBL/GenBank/DDBJ databases">
        <title>Draft genome of Mucuna pruriens seed.</title>
        <authorList>
            <person name="Nnadi N.E."/>
            <person name="Vos R."/>
            <person name="Hasami M.H."/>
            <person name="Devisetty U.K."/>
            <person name="Aguiy J.C."/>
        </authorList>
    </citation>
    <scope>NUCLEOTIDE SEQUENCE [LARGE SCALE GENOMIC DNA]</scope>
    <source>
        <strain evidence="2">JCA_2017</strain>
    </source>
</reference>
<dbReference type="AlphaFoldDB" id="A0A371H8N2"/>
<dbReference type="Proteomes" id="UP000257109">
    <property type="component" value="Unassembled WGS sequence"/>
</dbReference>
<evidence type="ECO:0000313" key="2">
    <source>
        <dbReference type="EMBL" id="RDX99162.1"/>
    </source>
</evidence>